<reference evidence="2" key="1">
    <citation type="submission" date="2023-03" db="EMBL/GenBank/DDBJ databases">
        <authorList>
            <person name="Steffen K."/>
            <person name="Cardenas P."/>
        </authorList>
    </citation>
    <scope>NUCLEOTIDE SEQUENCE</scope>
</reference>
<evidence type="ECO:0000256" key="1">
    <source>
        <dbReference type="SAM" id="MobiDB-lite"/>
    </source>
</evidence>
<sequence>MMPAAPAAEEAAEAESKQNSTLQLKDFGSKKIPVIKEFALLQGSG</sequence>
<feature type="region of interest" description="Disordered" evidence="1">
    <location>
        <begin position="1"/>
        <end position="20"/>
    </location>
</feature>
<dbReference type="EMBL" id="CASHTH010002771">
    <property type="protein sequence ID" value="CAI8035111.1"/>
    <property type="molecule type" value="Genomic_DNA"/>
</dbReference>
<name>A0AA35X080_GEOBA</name>
<organism evidence="2 3">
    <name type="scientific">Geodia barretti</name>
    <name type="common">Barrett's horny sponge</name>
    <dbReference type="NCBI Taxonomy" id="519541"/>
    <lineage>
        <taxon>Eukaryota</taxon>
        <taxon>Metazoa</taxon>
        <taxon>Porifera</taxon>
        <taxon>Demospongiae</taxon>
        <taxon>Heteroscleromorpha</taxon>
        <taxon>Tetractinellida</taxon>
        <taxon>Astrophorina</taxon>
        <taxon>Geodiidae</taxon>
        <taxon>Geodia</taxon>
    </lineage>
</organism>
<evidence type="ECO:0000313" key="2">
    <source>
        <dbReference type="EMBL" id="CAI8035111.1"/>
    </source>
</evidence>
<evidence type="ECO:0000313" key="3">
    <source>
        <dbReference type="Proteomes" id="UP001174909"/>
    </source>
</evidence>
<accession>A0AA35X080</accession>
<dbReference type="Proteomes" id="UP001174909">
    <property type="component" value="Unassembled WGS sequence"/>
</dbReference>
<keyword evidence="3" id="KW-1185">Reference proteome</keyword>
<proteinExistence type="predicted"/>
<gene>
    <name evidence="2" type="ORF">GBAR_LOCUS19723</name>
</gene>
<protein>
    <submittedName>
        <fullName evidence="2">Uncharacterized protein</fullName>
    </submittedName>
</protein>
<dbReference type="AlphaFoldDB" id="A0AA35X080"/>
<comment type="caution">
    <text evidence="2">The sequence shown here is derived from an EMBL/GenBank/DDBJ whole genome shotgun (WGS) entry which is preliminary data.</text>
</comment>